<dbReference type="OrthoDB" id="2622404at2"/>
<evidence type="ECO:0000313" key="2">
    <source>
        <dbReference type="EMBL" id="RCW50040.1"/>
    </source>
</evidence>
<accession>A0A368W4G1</accession>
<feature type="transmembrane region" description="Helical" evidence="1">
    <location>
        <begin position="60"/>
        <end position="81"/>
    </location>
</feature>
<evidence type="ECO:0000313" key="3">
    <source>
        <dbReference type="Proteomes" id="UP000252415"/>
    </source>
</evidence>
<keyword evidence="3" id="KW-1185">Reference proteome</keyword>
<gene>
    <name evidence="2" type="ORF">DFP97_10356</name>
</gene>
<dbReference type="Proteomes" id="UP000252415">
    <property type="component" value="Unassembled WGS sequence"/>
</dbReference>
<comment type="caution">
    <text evidence="2">The sequence shown here is derived from an EMBL/GenBank/DDBJ whole genome shotgun (WGS) entry which is preliminary data.</text>
</comment>
<protein>
    <submittedName>
        <fullName evidence="2">Uncharacterized protein</fullName>
    </submittedName>
</protein>
<evidence type="ECO:0000256" key="1">
    <source>
        <dbReference type="SAM" id="Phobius"/>
    </source>
</evidence>
<keyword evidence="1" id="KW-0472">Membrane</keyword>
<proteinExistence type="predicted"/>
<feature type="transmembrane region" description="Helical" evidence="1">
    <location>
        <begin position="7"/>
        <end position="25"/>
    </location>
</feature>
<organism evidence="2 3">
    <name type="scientific">Paenibacillus prosopidis</name>
    <dbReference type="NCBI Taxonomy" id="630520"/>
    <lineage>
        <taxon>Bacteria</taxon>
        <taxon>Bacillati</taxon>
        <taxon>Bacillota</taxon>
        <taxon>Bacilli</taxon>
        <taxon>Bacillales</taxon>
        <taxon>Paenibacillaceae</taxon>
        <taxon>Paenibacillus</taxon>
    </lineage>
</organism>
<dbReference type="EMBL" id="QPJD01000003">
    <property type="protein sequence ID" value="RCW50040.1"/>
    <property type="molecule type" value="Genomic_DNA"/>
</dbReference>
<sequence length="91" mass="10433">MNERLKTTFWLLGYAFLAGLMLAIFSMITGLTRYLFSLLALYIGIRFFRRFETTGLRITFIVLAIVFYLLLAIIIAAVNYIRDNPQAIMGA</sequence>
<keyword evidence="1" id="KW-0812">Transmembrane</keyword>
<reference evidence="2 3" key="1">
    <citation type="submission" date="2018-07" db="EMBL/GenBank/DDBJ databases">
        <title>Genomic Encyclopedia of Type Strains, Phase III (KMG-III): the genomes of soil and plant-associated and newly described type strains.</title>
        <authorList>
            <person name="Whitman W."/>
        </authorList>
    </citation>
    <scope>NUCLEOTIDE SEQUENCE [LARGE SCALE GENOMIC DNA]</scope>
    <source>
        <strain evidence="2 3">CECT 7506</strain>
    </source>
</reference>
<dbReference type="AlphaFoldDB" id="A0A368W4G1"/>
<keyword evidence="1" id="KW-1133">Transmembrane helix</keyword>
<name>A0A368W4G1_9BACL</name>
<dbReference type="RefSeq" id="WP_114378911.1">
    <property type="nucleotide sequence ID" value="NZ_QPJD01000003.1"/>
</dbReference>